<dbReference type="PANTHER" id="PTHR10000">
    <property type="entry name" value="PHOSPHOSERINE PHOSPHATASE"/>
    <property type="match status" value="1"/>
</dbReference>
<dbReference type="GO" id="GO:0000287">
    <property type="term" value="F:magnesium ion binding"/>
    <property type="evidence" value="ECO:0007669"/>
    <property type="project" value="TreeGrafter"/>
</dbReference>
<evidence type="ECO:0008006" key="3">
    <source>
        <dbReference type="Google" id="ProtNLM"/>
    </source>
</evidence>
<protein>
    <recommendedName>
        <fullName evidence="3">Hydrolase</fullName>
    </recommendedName>
</protein>
<organism evidence="1 2">
    <name type="scientific">Theileria orientalis</name>
    <dbReference type="NCBI Taxonomy" id="68886"/>
    <lineage>
        <taxon>Eukaryota</taxon>
        <taxon>Sar</taxon>
        <taxon>Alveolata</taxon>
        <taxon>Apicomplexa</taxon>
        <taxon>Aconoidasida</taxon>
        <taxon>Piroplasmida</taxon>
        <taxon>Theileriidae</taxon>
        <taxon>Theileria</taxon>
    </lineage>
</organism>
<dbReference type="EMBL" id="CP056065">
    <property type="protein sequence ID" value="UKJ88242.2"/>
    <property type="molecule type" value="Genomic_DNA"/>
</dbReference>
<name>A0A976M4H1_THEOR</name>
<gene>
    <name evidence="1" type="ORF">MACJ_000686</name>
</gene>
<dbReference type="Pfam" id="PF08282">
    <property type="entry name" value="Hydrolase_3"/>
    <property type="match status" value="1"/>
</dbReference>
<dbReference type="InterPro" id="IPR023214">
    <property type="entry name" value="HAD_sf"/>
</dbReference>
<dbReference type="SUPFAM" id="SSF56784">
    <property type="entry name" value="HAD-like"/>
    <property type="match status" value="1"/>
</dbReference>
<reference evidence="1" key="1">
    <citation type="submission" date="2022-07" db="EMBL/GenBank/DDBJ databases">
        <title>Evaluation of T. orientalis genome assembly methods using nanopore sequencing and analysis of variation between genomes.</title>
        <authorList>
            <person name="Yam J."/>
            <person name="Micallef M.L."/>
            <person name="Liu M."/>
            <person name="Djordjevic S.P."/>
            <person name="Bogema D.R."/>
            <person name="Jenkins C."/>
        </authorList>
    </citation>
    <scope>NUCLEOTIDE SEQUENCE</scope>
    <source>
        <strain evidence="1">Fish Creek</strain>
    </source>
</reference>
<dbReference type="PANTHER" id="PTHR10000:SF8">
    <property type="entry name" value="HAD SUPERFAMILY HYDROLASE-LIKE, TYPE 3"/>
    <property type="match status" value="1"/>
</dbReference>
<dbReference type="Gene3D" id="3.40.50.1000">
    <property type="entry name" value="HAD superfamily/HAD-like"/>
    <property type="match status" value="1"/>
</dbReference>
<sequence length="348" mass="39958">MIMEDEDDYKPAQLERITHEINLERIQSRAKSKSFSREQSMERIQSRIQSRAFSFKEFNRSLSMVTPNISEFVRPEKPPQYFAIDIDNTFFHKDPQVFGKNVEAFKKILNLGYQPFLCTGRPLQALPYIFGEEFFETTGYNGYPGIYLNGCVVYDKDGKLLSMTTFKEAFIEEMLEHIEKNGLEDSFLFWDLEGHYALKPINGPVKFILKGDDIPDPEIKTPAELVKLGIISIVTSSPKLEMKNSVFVEEYSVRNVGLRYLIEYSPMGVTKADGIALLMKNVEHTPESCGFIGDGDNDVESMELCDMSFAVANATNYVKRHAKWILHLNHYDGAFSYAMNLIYNLKDF</sequence>
<proteinExistence type="predicted"/>
<dbReference type="GO" id="GO:0005829">
    <property type="term" value="C:cytosol"/>
    <property type="evidence" value="ECO:0007669"/>
    <property type="project" value="TreeGrafter"/>
</dbReference>
<evidence type="ECO:0000313" key="1">
    <source>
        <dbReference type="EMBL" id="UKJ88242.2"/>
    </source>
</evidence>
<dbReference type="InterPro" id="IPR036412">
    <property type="entry name" value="HAD-like_sf"/>
</dbReference>
<dbReference type="AlphaFoldDB" id="A0A976M4H1"/>
<accession>A0A976M4H1</accession>
<dbReference type="GO" id="GO:0016791">
    <property type="term" value="F:phosphatase activity"/>
    <property type="evidence" value="ECO:0007669"/>
    <property type="project" value="TreeGrafter"/>
</dbReference>
<dbReference type="Proteomes" id="UP000244803">
    <property type="component" value="Chromosome 1"/>
</dbReference>
<dbReference type="OrthoDB" id="365801at2759"/>
<evidence type="ECO:0000313" key="2">
    <source>
        <dbReference type="Proteomes" id="UP000244803"/>
    </source>
</evidence>
<dbReference type="Gene3D" id="3.30.1240.10">
    <property type="match status" value="1"/>
</dbReference>